<protein>
    <recommendedName>
        <fullName evidence="2">Pili assembly chaperone N-terminal domain-containing protein</fullName>
    </recommendedName>
</protein>
<comment type="caution">
    <text evidence="3">The sequence shown here is derived from an EMBL/GenBank/DDBJ whole genome shotgun (WGS) entry which is preliminary data.</text>
</comment>
<name>A0A254N9X4_9BURK</name>
<dbReference type="AlphaFoldDB" id="A0A254N9X4"/>
<dbReference type="OrthoDB" id="511700at2"/>
<dbReference type="Pfam" id="PF00345">
    <property type="entry name" value="PapD_N"/>
    <property type="match status" value="1"/>
</dbReference>
<dbReference type="PANTHER" id="PTHR30251:SF4">
    <property type="entry name" value="SLR1668 PROTEIN"/>
    <property type="match status" value="1"/>
</dbReference>
<dbReference type="InterPro" id="IPR008962">
    <property type="entry name" value="PapD-like_sf"/>
</dbReference>
<accession>A0A254N9X4</accession>
<dbReference type="InterPro" id="IPR016147">
    <property type="entry name" value="Pili_assmbl_chaperone_N"/>
</dbReference>
<dbReference type="GO" id="GO:0030288">
    <property type="term" value="C:outer membrane-bounded periplasmic space"/>
    <property type="evidence" value="ECO:0007669"/>
    <property type="project" value="InterPro"/>
</dbReference>
<feature type="signal peptide" evidence="1">
    <location>
        <begin position="1"/>
        <end position="23"/>
    </location>
</feature>
<evidence type="ECO:0000259" key="2">
    <source>
        <dbReference type="Pfam" id="PF00345"/>
    </source>
</evidence>
<gene>
    <name evidence="3" type="ORF">CDO81_09575</name>
</gene>
<proteinExistence type="predicted"/>
<feature type="chain" id="PRO_5011993195" description="Pili assembly chaperone N-terminal domain-containing protein" evidence="1">
    <location>
        <begin position="24"/>
        <end position="247"/>
    </location>
</feature>
<sequence>MRRFFRLLGLFLLVFVWSCAVRAADVTLTPVTVKLDRANDRATVQVFNNGQEPVLMQAEAIVWQRVQGLDIDGPTTDLIVNPPVFTVQPGQTQVLRLGLRRSPELSQEATYRIVLREVPMPRPSDALNVAGSVRVLVALRVPVYVQPAQVRRSEQWKLSRAANGDLLAEVANTGNVHLKVGELRLQGQGGEPLAIVAQRGSAAVIFPGEQRMFRVAGASPTAVAVQIQTDQGLQTVALNEPAEPGRR</sequence>
<dbReference type="InterPro" id="IPR013783">
    <property type="entry name" value="Ig-like_fold"/>
</dbReference>
<dbReference type="InterPro" id="IPR050643">
    <property type="entry name" value="Periplasmic_pilus_chap"/>
</dbReference>
<dbReference type="GO" id="GO:0071555">
    <property type="term" value="P:cell wall organization"/>
    <property type="evidence" value="ECO:0007669"/>
    <property type="project" value="InterPro"/>
</dbReference>
<evidence type="ECO:0000256" key="1">
    <source>
        <dbReference type="SAM" id="SignalP"/>
    </source>
</evidence>
<dbReference type="EMBL" id="NISI01000002">
    <property type="protein sequence ID" value="OWR04811.1"/>
    <property type="molecule type" value="Genomic_DNA"/>
</dbReference>
<dbReference type="PANTHER" id="PTHR30251">
    <property type="entry name" value="PILUS ASSEMBLY CHAPERONE"/>
    <property type="match status" value="1"/>
</dbReference>
<keyword evidence="1" id="KW-0732">Signal</keyword>
<dbReference type="Gene3D" id="2.60.40.10">
    <property type="entry name" value="Immunoglobulins"/>
    <property type="match status" value="1"/>
</dbReference>
<evidence type="ECO:0000313" key="4">
    <source>
        <dbReference type="Proteomes" id="UP000197446"/>
    </source>
</evidence>
<dbReference type="SUPFAM" id="SSF49354">
    <property type="entry name" value="PapD-like"/>
    <property type="match status" value="1"/>
</dbReference>
<dbReference type="Proteomes" id="UP000197446">
    <property type="component" value="Unassembled WGS sequence"/>
</dbReference>
<feature type="domain" description="Pili assembly chaperone N-terminal" evidence="2">
    <location>
        <begin position="26"/>
        <end position="150"/>
    </location>
</feature>
<dbReference type="RefSeq" id="WP_088482945.1">
    <property type="nucleotide sequence ID" value="NZ_NISI01000002.1"/>
</dbReference>
<keyword evidence="4" id="KW-1185">Reference proteome</keyword>
<reference evidence="3 4" key="1">
    <citation type="journal article" date="2007" name="Int. J. Syst. Evol. Microbiol.">
        <title>Description of Pelomonas aquatica sp. nov. and Pelomonas puraquae sp. nov., isolated from industrial and haemodialysis water.</title>
        <authorList>
            <person name="Gomila M."/>
            <person name="Bowien B."/>
            <person name="Falsen E."/>
            <person name="Moore E.R."/>
            <person name="Lalucat J."/>
        </authorList>
    </citation>
    <scope>NUCLEOTIDE SEQUENCE [LARGE SCALE GENOMIC DNA]</scope>
    <source>
        <strain evidence="3 4">CCUG 52769</strain>
    </source>
</reference>
<evidence type="ECO:0000313" key="3">
    <source>
        <dbReference type="EMBL" id="OWR04811.1"/>
    </source>
</evidence>
<organism evidence="3 4">
    <name type="scientific">Roseateles puraquae</name>
    <dbReference type="NCBI Taxonomy" id="431059"/>
    <lineage>
        <taxon>Bacteria</taxon>
        <taxon>Pseudomonadati</taxon>
        <taxon>Pseudomonadota</taxon>
        <taxon>Betaproteobacteria</taxon>
        <taxon>Burkholderiales</taxon>
        <taxon>Sphaerotilaceae</taxon>
        <taxon>Roseateles</taxon>
    </lineage>
</organism>